<comment type="similarity">
    <text evidence="1">Belongs to the CCM1 family.</text>
</comment>
<gene>
    <name evidence="7" type="ORF">EW026_g7826</name>
</gene>
<feature type="region of interest" description="Disordered" evidence="6">
    <location>
        <begin position="36"/>
        <end position="140"/>
    </location>
</feature>
<feature type="region of interest" description="Disordered" evidence="6">
    <location>
        <begin position="1324"/>
        <end position="1343"/>
    </location>
</feature>
<feature type="compositionally biased region" description="Low complexity" evidence="6">
    <location>
        <begin position="1246"/>
        <end position="1257"/>
    </location>
</feature>
<dbReference type="Pfam" id="PF13041">
    <property type="entry name" value="PPR_2"/>
    <property type="match status" value="1"/>
</dbReference>
<name>A0A4S4K6H6_9APHY</name>
<dbReference type="InterPro" id="IPR002885">
    <property type="entry name" value="PPR_rpt"/>
</dbReference>
<dbReference type="NCBIfam" id="TIGR00756">
    <property type="entry name" value="PPR"/>
    <property type="match status" value="2"/>
</dbReference>
<feature type="compositionally biased region" description="Pro residues" evidence="6">
    <location>
        <begin position="1333"/>
        <end position="1343"/>
    </location>
</feature>
<evidence type="ECO:0000256" key="6">
    <source>
        <dbReference type="SAM" id="MobiDB-lite"/>
    </source>
</evidence>
<dbReference type="InterPro" id="IPR011990">
    <property type="entry name" value="TPR-like_helical_dom_sf"/>
</dbReference>
<evidence type="ECO:0000313" key="7">
    <source>
        <dbReference type="EMBL" id="THG93398.1"/>
    </source>
</evidence>
<keyword evidence="8" id="KW-1185">Reference proteome</keyword>
<evidence type="ECO:0000256" key="4">
    <source>
        <dbReference type="ARBA" id="ARBA00044511"/>
    </source>
</evidence>
<feature type="compositionally biased region" description="Polar residues" evidence="6">
    <location>
        <begin position="73"/>
        <end position="82"/>
    </location>
</feature>
<protein>
    <recommendedName>
        <fullName evidence="9">Pentacotripeptide-repeat region of PRORP domain-containing protein</fullName>
    </recommendedName>
</protein>
<feature type="repeat" description="PPR" evidence="5">
    <location>
        <begin position="1023"/>
        <end position="1053"/>
    </location>
</feature>
<dbReference type="Pfam" id="PF01535">
    <property type="entry name" value="PPR"/>
    <property type="match status" value="3"/>
</dbReference>
<evidence type="ECO:0000256" key="1">
    <source>
        <dbReference type="ARBA" id="ARBA00006192"/>
    </source>
</evidence>
<organism evidence="7 8">
    <name type="scientific">Hermanssonia centrifuga</name>
    <dbReference type="NCBI Taxonomy" id="98765"/>
    <lineage>
        <taxon>Eukaryota</taxon>
        <taxon>Fungi</taxon>
        <taxon>Dikarya</taxon>
        <taxon>Basidiomycota</taxon>
        <taxon>Agaricomycotina</taxon>
        <taxon>Agaricomycetes</taxon>
        <taxon>Polyporales</taxon>
        <taxon>Meruliaceae</taxon>
        <taxon>Hermanssonia</taxon>
    </lineage>
</organism>
<dbReference type="EMBL" id="SGPJ01000676">
    <property type="protein sequence ID" value="THG93398.1"/>
    <property type="molecule type" value="Genomic_DNA"/>
</dbReference>
<dbReference type="Gene3D" id="1.25.40.10">
    <property type="entry name" value="Tetratricopeptide repeat domain"/>
    <property type="match status" value="4"/>
</dbReference>
<comment type="subunit">
    <text evidence="4">Binds to mitochondrial small subunit 15S rRNA.</text>
</comment>
<sequence>MLPKVANQILHHTSRAVAAVQNQTGHTIRNVLQLQSSSGPSSAAGNLSVRTGPSSSSSGRGSNGTGAGGAKYHSSSRFHSGNTGIGRASTLIDPSVSHTSDAGPFDDVDECAPTLPVNSQPARRRRAQSHSLSFSSQERDEQLGRIGVLKTVQLHARSRHAFAAPPLPITSEKSTPETESDLSEPLEDDLEHTDIDANKEWYLSLRDAQVRGDTTQVFEIIAKLRSSPTPTPALYNAAIYSLSRIRNEGEPLHLILETYNEMIARSIVPNMRTYCILIQVLSDRDLEISKAITHIENRMWRRTSAGLDKSASQSTDEQRIAQLRSENNFGSSLTLFQAACLIPRIKFYSGVYTGLLRNCAFHGNVDAAIHVFSHFEKCINLKPTPAIFRYLIQTYANAGDLQGAKETDTPEGEEQHLYRQKSFILVWNEMIRTYFVCGQPADALGLLEQMMDTTAGVSFGPGDIPPPSSSTFTRVISGFCQSGDIKSALAWFDRLLLQSGNVVDIYQPVLAPTKPDSNAWSSIMEGLGANGMIEDMNRLLKISVSAGHPVMHPQDIMYIARVNFRYLETHPEMENIRALETLELLQPIVIPLLQELPELFAFVRETTRDIYHSFVNQYVRLGYVDRALEVAEIAAKSVLSAVRAAEVNGGNLNAQYRVKSVRDFIQTVTGLLVPNTVPVWSIKTAMHLATLSMQVGMAPSKAISQHYLDLYSRSSPSDRDLLTSEEWTLLLHANCELGESSSQDAPSGYVEILGIFAEMARCGIELDPLDRILQRRLTDLLVSRHDKEQVLGTLRQLGPAFQSLLSALEQARVQSSESSSPPLVHATPTERAHIDQYHSKFVDEHHPQNRKVSALTAYKRFESGAQMDVYPSPEVIGRLINALGRLGEKEKVKTLYATAQLVLASLEQDKHWQSIGWFQIEDHMIIALAHSGDIDAAHVHRARIIGQGGSPSADAYGALIQYVKDTTDDTSNAMALFNEAVTRGVTPNIYLYNTAISKLAKARKADHALELFQEMRTRGFLPTSVTYGAVIAACCRVGDVQSAEILFGEMTSQINFRPRVPPYNTMMQLYTHTKPDREAVLKYYNALLQSRIKPTAHTYKLLIDAYGTIEPVDIDAMEDVFNRLLNDPSLAVLGTHWAALINAWGCVRKDLDKAIQIFDSIPDHPSTQQSGARLPDAVVFEALINVLVTLRRTDLIPVYTSKLSSYGIHMTAYIANLLIKGYATAGDIDQARQIFESLSDPPEGVAAPNNHAPHENATPSTNNGLANSPVYREPSTWEAMVRAELRNDNRNSALALLERAQARGFPAPVYNRISGIMLDDSVSPWGQAAQAPSPTPTPSPISS</sequence>
<comment type="caution">
    <text evidence="7">The sequence shown here is derived from an EMBL/GenBank/DDBJ whole genome shotgun (WGS) entry which is preliminary data.</text>
</comment>
<feature type="compositionally biased region" description="Polar residues" evidence="6">
    <location>
        <begin position="36"/>
        <end position="45"/>
    </location>
</feature>
<feature type="compositionally biased region" description="Low complexity" evidence="6">
    <location>
        <begin position="48"/>
        <end position="60"/>
    </location>
</feature>
<evidence type="ECO:0000256" key="3">
    <source>
        <dbReference type="ARBA" id="ARBA00044493"/>
    </source>
</evidence>
<comment type="function">
    <text evidence="3">Regulates mitochondrial small subunit maturation by controlling 15S rRNA 5'-end processing. Localizes to the 5' precursor of the 15S rRNA in a position that is subsequently occupied by mS47 in the mature yeast mtSSU. Uses structure and sequence-specific RNA recognition, binding to a single-stranded region of the precursor and specifically recognizing bases -6 to -1. The exchange of Ccm1 for mS47 is coupled to the irreversible removal of precursor rRNA that is accompanied by conformational changes of the mitoribosomal proteins uS5m and mS26. These conformational changes signal completion of 5'-end rRNA processing through protection of the mature 5'-end of the 15S rRNA and stabilization of mS47. The removal of the 5' precursor together with the dissociation of Ccm1 may be catalyzed by the 5'-3' exoribonuclease Pet127. Involved in the specific removal of group I introns in mitochondrial encoded transcripts.</text>
</comment>
<dbReference type="PANTHER" id="PTHR47447:SF17">
    <property type="entry name" value="OS12G0638900 PROTEIN"/>
    <property type="match status" value="1"/>
</dbReference>
<proteinExistence type="inferred from homology"/>
<evidence type="ECO:0000256" key="5">
    <source>
        <dbReference type="PROSITE-ProRule" id="PRU00708"/>
    </source>
</evidence>
<feature type="region of interest" description="Disordered" evidence="6">
    <location>
        <begin position="163"/>
        <end position="188"/>
    </location>
</feature>
<accession>A0A4S4K6H6</accession>
<dbReference type="Proteomes" id="UP000309038">
    <property type="component" value="Unassembled WGS sequence"/>
</dbReference>
<dbReference type="PROSITE" id="PS51375">
    <property type="entry name" value="PPR"/>
    <property type="match status" value="3"/>
</dbReference>
<keyword evidence="2" id="KW-0677">Repeat</keyword>
<feature type="compositionally biased region" description="Acidic residues" evidence="6">
    <location>
        <begin position="178"/>
        <end position="188"/>
    </location>
</feature>
<evidence type="ECO:0008006" key="9">
    <source>
        <dbReference type="Google" id="ProtNLM"/>
    </source>
</evidence>
<feature type="region of interest" description="Disordered" evidence="6">
    <location>
        <begin position="1239"/>
        <end position="1270"/>
    </location>
</feature>
<dbReference type="PANTHER" id="PTHR47447">
    <property type="entry name" value="OS03G0856100 PROTEIN"/>
    <property type="match status" value="1"/>
</dbReference>
<feature type="repeat" description="PPR" evidence="5">
    <location>
        <begin position="468"/>
        <end position="503"/>
    </location>
</feature>
<reference evidence="7 8" key="1">
    <citation type="submission" date="2019-02" db="EMBL/GenBank/DDBJ databases">
        <title>Genome sequencing of the rare red list fungi Phlebia centrifuga.</title>
        <authorList>
            <person name="Buettner E."/>
            <person name="Kellner H."/>
        </authorList>
    </citation>
    <scope>NUCLEOTIDE SEQUENCE [LARGE SCALE GENOMIC DNA]</scope>
    <source>
        <strain evidence="7 8">DSM 108282</strain>
    </source>
</reference>
<evidence type="ECO:0000313" key="8">
    <source>
        <dbReference type="Proteomes" id="UP000309038"/>
    </source>
</evidence>
<evidence type="ECO:0000256" key="2">
    <source>
        <dbReference type="ARBA" id="ARBA00022737"/>
    </source>
</evidence>
<feature type="repeat" description="PPR" evidence="5">
    <location>
        <begin position="988"/>
        <end position="1022"/>
    </location>
</feature>